<feature type="domain" description="SGNH hydrolase-type esterase" evidence="3">
    <location>
        <begin position="3"/>
        <end position="193"/>
    </location>
</feature>
<feature type="region of interest" description="Disordered" evidence="2">
    <location>
        <begin position="214"/>
        <end position="257"/>
    </location>
</feature>
<dbReference type="SUPFAM" id="SSF69318">
    <property type="entry name" value="Integrin alpha N-terminal domain"/>
    <property type="match status" value="2"/>
</dbReference>
<dbReference type="SUPFAM" id="SSF52266">
    <property type="entry name" value="SGNH hydrolase"/>
    <property type="match status" value="1"/>
</dbReference>
<organism evidence="4 5">
    <name type="scientific">Melanomma pulvis-pyrius CBS 109.77</name>
    <dbReference type="NCBI Taxonomy" id="1314802"/>
    <lineage>
        <taxon>Eukaryota</taxon>
        <taxon>Fungi</taxon>
        <taxon>Dikarya</taxon>
        <taxon>Ascomycota</taxon>
        <taxon>Pezizomycotina</taxon>
        <taxon>Dothideomycetes</taxon>
        <taxon>Pleosporomycetidae</taxon>
        <taxon>Pleosporales</taxon>
        <taxon>Melanommataceae</taxon>
        <taxon>Melanomma</taxon>
    </lineage>
</organism>
<evidence type="ECO:0000256" key="1">
    <source>
        <dbReference type="ARBA" id="ARBA00022729"/>
    </source>
</evidence>
<dbReference type="InterPro" id="IPR028994">
    <property type="entry name" value="Integrin_alpha_N"/>
</dbReference>
<dbReference type="PANTHER" id="PTHR30383">
    <property type="entry name" value="THIOESTERASE 1/PROTEASE 1/LYSOPHOSPHOLIPASE L1"/>
    <property type="match status" value="1"/>
</dbReference>
<evidence type="ECO:0000256" key="2">
    <source>
        <dbReference type="SAM" id="MobiDB-lite"/>
    </source>
</evidence>
<dbReference type="Proteomes" id="UP000799757">
    <property type="component" value="Unassembled WGS sequence"/>
</dbReference>
<dbReference type="Gene3D" id="3.40.50.1110">
    <property type="entry name" value="SGNH hydrolase"/>
    <property type="match status" value="1"/>
</dbReference>
<dbReference type="InterPro" id="IPR036514">
    <property type="entry name" value="SGNH_hydro_sf"/>
</dbReference>
<dbReference type="Gene3D" id="2.130.10.130">
    <property type="entry name" value="Integrin alpha, N-terminal"/>
    <property type="match status" value="2"/>
</dbReference>
<accession>A0A6A6WYN5</accession>
<dbReference type="PANTHER" id="PTHR30383:SF31">
    <property type="entry name" value="SGNH HYDROLASE-TYPE ESTERASE DOMAIN-CONTAINING PROTEIN-RELATED"/>
    <property type="match status" value="1"/>
</dbReference>
<sequence>MPLGASITQGQFSDGANLDNGYRKYIRDELRFLGWPVNMVGSTADGNFNDKQHEGHRGAILSEINGYLDRSINQKPNIVLIHAGTNDCTRGDELGGISFVTGTYDRMKLIVDKLFSQIDGTTILLSTLLVNGANANSNGYVDTANTGYRRLVNEYAAQGRKIALAEMNNGFITLADLNAADATVTHPNNGGYKKMAAVWAATFDVVQNKGWIQEPLDIDGPDDTGNSCDPSPGNFNGPVQTQSGGQPTYNDGNYGYSETQRGEVARDSVYLNNGNSLIKQYHFAQLVNLGMLEPGRETDELIRILDPDQQHLGTAVSYKLNQDGRFNGDWVSIDVGTECYNRGVRWGDVNGDGLDDFICLSYPAGDMRVSINMGGNPPTFKFLGIIRPNSGGYVQEDVRLADIDGDGRLDFCHIRNPEYEDSGNVYCFRNGGQGLAPTEEYGGYWQGMVGNAYTFDRKGMPGNDGVRFLDINGDFRADWVYVFPDGHTRILINHRGTKADGAGLKPAWVEASSAHPGFGKDVGLDYIKFGRVFGTGKQDMIKVVETSDSVVGGQIITSYSFQAYQNTGGGGRKLRGDGARYCDMYGKGNDDFMYIFGDGTGKIELFENTGNANSWIVHDGILNTGRDRKSVHFGDWNGDGLCDVIAVDKHTGNADIWINNYKSGQAVPTFTYQAGAITGSKCTQGWGDGVFDIGARFADIDGDGRVDYLCMEPNGRTTAWLNRASEMVDMGQIKFTEKYDRANHHWADVNGDKRADFIWVDKYTGAVKVWYNGGNIPTGTSSWNWALKDGIWHDGVDRGENIKFVKMSKSGRADM</sequence>
<keyword evidence="1" id="KW-0732">Signal</keyword>
<gene>
    <name evidence="4" type="ORF">K505DRAFT_352927</name>
</gene>
<evidence type="ECO:0000313" key="4">
    <source>
        <dbReference type="EMBL" id="KAF2788837.1"/>
    </source>
</evidence>
<protein>
    <submittedName>
        <fullName evidence="4">Carbohydrate esterase family 3 protein</fullName>
    </submittedName>
</protein>
<dbReference type="GO" id="GO:0004622">
    <property type="term" value="F:phosphatidylcholine lysophospholipase activity"/>
    <property type="evidence" value="ECO:0007669"/>
    <property type="project" value="TreeGrafter"/>
</dbReference>
<dbReference type="EMBL" id="MU002182">
    <property type="protein sequence ID" value="KAF2788837.1"/>
    <property type="molecule type" value="Genomic_DNA"/>
</dbReference>
<dbReference type="InterPro" id="IPR013830">
    <property type="entry name" value="SGNH_hydro"/>
</dbReference>
<evidence type="ECO:0000313" key="5">
    <source>
        <dbReference type="Proteomes" id="UP000799757"/>
    </source>
</evidence>
<dbReference type="InterPro" id="IPR051532">
    <property type="entry name" value="Ester_Hydrolysis_Enzymes"/>
</dbReference>
<feature type="compositionally biased region" description="Polar residues" evidence="2">
    <location>
        <begin position="224"/>
        <end position="257"/>
    </location>
</feature>
<dbReference type="OrthoDB" id="3915838at2759"/>
<dbReference type="Pfam" id="PF13517">
    <property type="entry name" value="FG-GAP_3"/>
    <property type="match status" value="2"/>
</dbReference>
<proteinExistence type="predicted"/>
<dbReference type="Pfam" id="PF13472">
    <property type="entry name" value="Lipase_GDSL_2"/>
    <property type="match status" value="1"/>
</dbReference>
<evidence type="ECO:0000259" key="3">
    <source>
        <dbReference type="Pfam" id="PF13472"/>
    </source>
</evidence>
<dbReference type="AlphaFoldDB" id="A0A6A6WYN5"/>
<dbReference type="InterPro" id="IPR013517">
    <property type="entry name" value="FG-GAP"/>
</dbReference>
<reference evidence="4" key="1">
    <citation type="journal article" date="2020" name="Stud. Mycol.">
        <title>101 Dothideomycetes genomes: a test case for predicting lifestyles and emergence of pathogens.</title>
        <authorList>
            <person name="Haridas S."/>
            <person name="Albert R."/>
            <person name="Binder M."/>
            <person name="Bloem J."/>
            <person name="Labutti K."/>
            <person name="Salamov A."/>
            <person name="Andreopoulos B."/>
            <person name="Baker S."/>
            <person name="Barry K."/>
            <person name="Bills G."/>
            <person name="Bluhm B."/>
            <person name="Cannon C."/>
            <person name="Castanera R."/>
            <person name="Culley D."/>
            <person name="Daum C."/>
            <person name="Ezra D."/>
            <person name="Gonzalez J."/>
            <person name="Henrissat B."/>
            <person name="Kuo A."/>
            <person name="Liang C."/>
            <person name="Lipzen A."/>
            <person name="Lutzoni F."/>
            <person name="Magnuson J."/>
            <person name="Mondo S."/>
            <person name="Nolan M."/>
            <person name="Ohm R."/>
            <person name="Pangilinan J."/>
            <person name="Park H.-J."/>
            <person name="Ramirez L."/>
            <person name="Alfaro M."/>
            <person name="Sun H."/>
            <person name="Tritt A."/>
            <person name="Yoshinaga Y."/>
            <person name="Zwiers L.-H."/>
            <person name="Turgeon B."/>
            <person name="Goodwin S."/>
            <person name="Spatafora J."/>
            <person name="Crous P."/>
            <person name="Grigoriev I."/>
        </authorList>
    </citation>
    <scope>NUCLEOTIDE SEQUENCE</scope>
    <source>
        <strain evidence="4">CBS 109.77</strain>
    </source>
</reference>
<keyword evidence="5" id="KW-1185">Reference proteome</keyword>
<name>A0A6A6WYN5_9PLEO</name>